<dbReference type="EMBL" id="PYGC01000004">
    <property type="protein sequence ID" value="PSK83171.1"/>
    <property type="molecule type" value="Genomic_DNA"/>
</dbReference>
<evidence type="ECO:0000256" key="3">
    <source>
        <dbReference type="ARBA" id="ARBA00012288"/>
    </source>
</evidence>
<dbReference type="Pfam" id="PF01208">
    <property type="entry name" value="URO-D"/>
    <property type="match status" value="1"/>
</dbReference>
<keyword evidence="6 8" id="KW-0627">Porphyrin biosynthesis</keyword>
<dbReference type="GO" id="GO:0004853">
    <property type="term" value="F:uroporphyrinogen decarboxylase activity"/>
    <property type="evidence" value="ECO:0007669"/>
    <property type="project" value="UniProtKB-UniRule"/>
</dbReference>
<comment type="similarity">
    <text evidence="2 9">Belongs to the uroporphyrinogen decarboxylase family.</text>
</comment>
<keyword evidence="5 8" id="KW-0456">Lyase</keyword>
<accession>A0A2P8CDY1</accession>
<name>A0A2P8CDY1_9BACT</name>
<feature type="domain" description="Uroporphyrinogen decarboxylase (URO-D)" evidence="10">
    <location>
        <begin position="23"/>
        <end position="32"/>
    </location>
</feature>
<evidence type="ECO:0000313" key="12">
    <source>
        <dbReference type="EMBL" id="PSK83171.1"/>
    </source>
</evidence>
<protein>
    <recommendedName>
        <fullName evidence="3 7">Uroporphyrinogen decarboxylase</fullName>
        <ecNumber evidence="3 7">4.1.1.37</ecNumber>
    </recommendedName>
</protein>
<evidence type="ECO:0000256" key="2">
    <source>
        <dbReference type="ARBA" id="ARBA00009935"/>
    </source>
</evidence>
<dbReference type="AlphaFoldDB" id="A0A2P8CDY1"/>
<dbReference type="Gene3D" id="3.20.20.210">
    <property type="match status" value="1"/>
</dbReference>
<gene>
    <name evidence="11" type="primary">hemE</name>
    <name evidence="12" type="ORF">CLV93_104101</name>
    <name evidence="11" type="ORF">JCM18694_21920</name>
</gene>
<evidence type="ECO:0000256" key="4">
    <source>
        <dbReference type="ARBA" id="ARBA00022793"/>
    </source>
</evidence>
<evidence type="ECO:0000313" key="11">
    <source>
        <dbReference type="EMBL" id="GET21946.1"/>
    </source>
</evidence>
<reference evidence="12 13" key="1">
    <citation type="submission" date="2018-03" db="EMBL/GenBank/DDBJ databases">
        <title>Genomic Encyclopedia of Archaeal and Bacterial Type Strains, Phase II (KMG-II): from individual species to whole genera.</title>
        <authorList>
            <person name="Goeker M."/>
        </authorList>
    </citation>
    <scope>NUCLEOTIDE SEQUENCE [LARGE SCALE GENOMIC DNA]</scope>
    <source>
        <strain evidence="12 13">DSM 27267</strain>
    </source>
</reference>
<dbReference type="SUPFAM" id="SSF51726">
    <property type="entry name" value="UROD/MetE-like"/>
    <property type="match status" value="1"/>
</dbReference>
<evidence type="ECO:0000256" key="7">
    <source>
        <dbReference type="NCBIfam" id="TIGR01464"/>
    </source>
</evidence>
<dbReference type="InterPro" id="IPR006361">
    <property type="entry name" value="Uroporphyrinogen_deCO2ase_HemE"/>
</dbReference>
<evidence type="ECO:0000256" key="1">
    <source>
        <dbReference type="ARBA" id="ARBA00004804"/>
    </source>
</evidence>
<dbReference type="EMBL" id="BLAU01000001">
    <property type="protein sequence ID" value="GET21946.1"/>
    <property type="molecule type" value="Genomic_DNA"/>
</dbReference>
<sequence>MQTNPTESILLRTLKGKPTERPPVWFMRQAGRVLPSYLEIKKQYTFWQMMQHPEVAAKVTLLPVDDLGVDAAILFSDILVVPYAMGMGLDFTDDGPVFEEPLAFRENPVAGLFPDPAKLDYIYAVIDEINRTKPANIPLIGFCGAPLTVLLFMLQGLGRKGDFPDAIRFIYENKETTKQLIDALTEMSIEYIKGQIKHGIDVFQLFDTHAGLLPFDVYNELFLPPVRKIAQVVRDAGLPFIFFPKGIGTGLAGISPEEADFLNIDWQTPLTTARKLVHSDIGLQGNIDPRLLFAPQEEIEKELKKYLRFGAENQNWIFNLGHGFMPGIPFENARFLADWAKNADWKRS</sequence>
<evidence type="ECO:0000313" key="14">
    <source>
        <dbReference type="Proteomes" id="UP000396862"/>
    </source>
</evidence>
<evidence type="ECO:0000256" key="8">
    <source>
        <dbReference type="RuleBase" id="RU000554"/>
    </source>
</evidence>
<evidence type="ECO:0000313" key="13">
    <source>
        <dbReference type="Proteomes" id="UP000240621"/>
    </source>
</evidence>
<comment type="pathway">
    <text evidence="1 8">Porphyrin-containing compound metabolism; protoporphyrin-IX biosynthesis; coproporphyrinogen-III from 5-aminolevulinate: step 4/4.</text>
</comment>
<dbReference type="PANTHER" id="PTHR21091:SF169">
    <property type="entry name" value="UROPORPHYRINOGEN DECARBOXYLASE"/>
    <property type="match status" value="1"/>
</dbReference>
<dbReference type="UniPathway" id="UPA00251">
    <property type="reaction ID" value="UER00321"/>
</dbReference>
<dbReference type="GO" id="GO:0006782">
    <property type="term" value="P:protoporphyrinogen IX biosynthetic process"/>
    <property type="evidence" value="ECO:0007669"/>
    <property type="project" value="UniProtKB-UniPathway"/>
</dbReference>
<comment type="catalytic activity">
    <reaction evidence="8">
        <text>uroporphyrinogen III + 4 H(+) = coproporphyrinogen III + 4 CO2</text>
        <dbReference type="Rhea" id="RHEA:19865"/>
        <dbReference type="ChEBI" id="CHEBI:15378"/>
        <dbReference type="ChEBI" id="CHEBI:16526"/>
        <dbReference type="ChEBI" id="CHEBI:57308"/>
        <dbReference type="ChEBI" id="CHEBI:57309"/>
        <dbReference type="EC" id="4.1.1.37"/>
    </reaction>
</comment>
<keyword evidence="14" id="KW-1185">Reference proteome</keyword>
<dbReference type="RefSeq" id="WP_106541974.1">
    <property type="nucleotide sequence ID" value="NZ_BLAU01000001.1"/>
</dbReference>
<evidence type="ECO:0000259" key="10">
    <source>
        <dbReference type="PROSITE" id="PS00906"/>
    </source>
</evidence>
<reference evidence="11 14" key="2">
    <citation type="submission" date="2019-10" db="EMBL/GenBank/DDBJ databases">
        <title>Prolixibacter strains distinguished by the presence of nitrate reductase genes were adept at nitrate-dependent anaerobic corrosion of metallic iron and carbon steel.</title>
        <authorList>
            <person name="Iino T."/>
            <person name="Shono N."/>
            <person name="Ito K."/>
            <person name="Nakamura R."/>
            <person name="Sueoka K."/>
            <person name="Harayama S."/>
            <person name="Ohkuma M."/>
        </authorList>
    </citation>
    <scope>NUCLEOTIDE SEQUENCE [LARGE SCALE GENOMIC DNA]</scope>
    <source>
        <strain evidence="11 14">MIC1-1</strain>
    </source>
</reference>
<proteinExistence type="inferred from homology"/>
<dbReference type="Proteomes" id="UP000396862">
    <property type="component" value="Unassembled WGS sequence"/>
</dbReference>
<keyword evidence="4 8" id="KW-0210">Decarboxylase</keyword>
<dbReference type="GO" id="GO:0005829">
    <property type="term" value="C:cytosol"/>
    <property type="evidence" value="ECO:0007669"/>
    <property type="project" value="TreeGrafter"/>
</dbReference>
<evidence type="ECO:0000256" key="9">
    <source>
        <dbReference type="RuleBase" id="RU004169"/>
    </source>
</evidence>
<dbReference type="Proteomes" id="UP000240621">
    <property type="component" value="Unassembled WGS sequence"/>
</dbReference>
<dbReference type="InterPro" id="IPR000257">
    <property type="entry name" value="Uroporphyrinogen_deCOase"/>
</dbReference>
<dbReference type="PROSITE" id="PS00906">
    <property type="entry name" value="UROD_1"/>
    <property type="match status" value="1"/>
</dbReference>
<comment type="caution">
    <text evidence="12">The sequence shown here is derived from an EMBL/GenBank/DDBJ whole genome shotgun (WGS) entry which is preliminary data.</text>
</comment>
<evidence type="ECO:0000256" key="5">
    <source>
        <dbReference type="ARBA" id="ARBA00023239"/>
    </source>
</evidence>
<dbReference type="EC" id="4.1.1.37" evidence="3 7"/>
<dbReference type="InterPro" id="IPR038071">
    <property type="entry name" value="UROD/MetE-like_sf"/>
</dbReference>
<evidence type="ECO:0000256" key="6">
    <source>
        <dbReference type="ARBA" id="ARBA00023244"/>
    </source>
</evidence>
<organism evidence="12 13">
    <name type="scientific">Prolixibacter denitrificans</name>
    <dbReference type="NCBI Taxonomy" id="1541063"/>
    <lineage>
        <taxon>Bacteria</taxon>
        <taxon>Pseudomonadati</taxon>
        <taxon>Bacteroidota</taxon>
        <taxon>Bacteroidia</taxon>
        <taxon>Marinilabiliales</taxon>
        <taxon>Prolixibacteraceae</taxon>
        <taxon>Prolixibacter</taxon>
    </lineage>
</organism>
<dbReference type="NCBIfam" id="TIGR01464">
    <property type="entry name" value="hemE"/>
    <property type="match status" value="1"/>
</dbReference>
<dbReference type="OrthoDB" id="9806656at2"/>
<dbReference type="PANTHER" id="PTHR21091">
    <property type="entry name" value="METHYLTETRAHYDROFOLATE:HOMOCYSTEINE METHYLTRANSFERASE RELATED"/>
    <property type="match status" value="1"/>
</dbReference>